<protein>
    <recommendedName>
        <fullName evidence="2">Dilute domain-containing protein</fullName>
    </recommendedName>
</protein>
<proteinExistence type="predicted"/>
<name>A0A6D2KQA4_9BRAS</name>
<keyword evidence="4" id="KW-1185">Reference proteome</keyword>
<evidence type="ECO:0000256" key="1">
    <source>
        <dbReference type="SAM" id="Coils"/>
    </source>
</evidence>
<feature type="coiled-coil region" evidence="1">
    <location>
        <begin position="60"/>
        <end position="108"/>
    </location>
</feature>
<dbReference type="Proteomes" id="UP000467841">
    <property type="component" value="Unassembled WGS sequence"/>
</dbReference>
<dbReference type="InterPro" id="IPR002710">
    <property type="entry name" value="Dilute_dom"/>
</dbReference>
<organism evidence="3 4">
    <name type="scientific">Microthlaspi erraticum</name>
    <dbReference type="NCBI Taxonomy" id="1685480"/>
    <lineage>
        <taxon>Eukaryota</taxon>
        <taxon>Viridiplantae</taxon>
        <taxon>Streptophyta</taxon>
        <taxon>Embryophyta</taxon>
        <taxon>Tracheophyta</taxon>
        <taxon>Spermatophyta</taxon>
        <taxon>Magnoliopsida</taxon>
        <taxon>eudicotyledons</taxon>
        <taxon>Gunneridae</taxon>
        <taxon>Pentapetalae</taxon>
        <taxon>rosids</taxon>
        <taxon>malvids</taxon>
        <taxon>Brassicales</taxon>
        <taxon>Brassicaceae</taxon>
        <taxon>Coluteocarpeae</taxon>
        <taxon>Microthlaspi</taxon>
    </lineage>
</organism>
<dbReference type="InterPro" id="IPR052072">
    <property type="entry name" value="Vascular_dev_regulator"/>
</dbReference>
<dbReference type="AlphaFoldDB" id="A0A6D2KQA4"/>
<feature type="domain" description="Dilute" evidence="2">
    <location>
        <begin position="175"/>
        <end position="438"/>
    </location>
</feature>
<dbReference type="EMBL" id="CACVBM020001751">
    <property type="protein sequence ID" value="CAA7059033.1"/>
    <property type="molecule type" value="Genomic_DNA"/>
</dbReference>
<dbReference type="PROSITE" id="PS51126">
    <property type="entry name" value="DILUTE"/>
    <property type="match status" value="1"/>
</dbReference>
<evidence type="ECO:0000313" key="3">
    <source>
        <dbReference type="EMBL" id="CAA7059033.1"/>
    </source>
</evidence>
<dbReference type="OrthoDB" id="6108017at2759"/>
<reference evidence="3" key="1">
    <citation type="submission" date="2020-01" db="EMBL/GenBank/DDBJ databases">
        <authorList>
            <person name="Mishra B."/>
        </authorList>
    </citation>
    <scope>NUCLEOTIDE SEQUENCE [LARGE SCALE GENOMIC DNA]</scope>
</reference>
<sequence length="501" mass="56587">MLRRESEILTVTEAHRVAIEESPLAIRETPKMVEDTEKIISLTVEVEALKASLQSEGQATEDLRKALAVAESRNSELAAKLDQLQESMKRLHEKLSKSKLEIQVIQQQAKDTSLAVKEPESKDEANKYLEKEDLLVKCISQNLGYDEGKPVAACIIYRCLCYWRSFELENTSIFQRIVQTIASAIEVPNNNEVLAYWLSNSAALLVLLQHTLRAPEAKYPALRFKLQLTALVEKISEMIRDNLKKEISPLLASCIKGTISSLEKSVLERAKTVAEQDRIRKGLKVLKTYLHAAGQQALFANWQSIRKPLNTCLNIMKANNFFSVTKLCSLLLRRECCSFSYGKYVKAGLAELEQWCVEATDEYASSAWDELSHVRQAVDFLATREKPKMTLDEIARELCPVLSVKQIYRISTMYCDDQYGTPSVSSDVIANMRVMMREDSNNAESSSFLLDDDSSVPFTVGDLSKSMLLKQVDLSNIKPPQLIREHPDFSFLLIREEGSST</sequence>
<comment type="caution">
    <text evidence="3">The sequence shown here is derived from an EMBL/GenBank/DDBJ whole genome shotgun (WGS) entry which is preliminary data.</text>
</comment>
<accession>A0A6D2KQA4</accession>
<dbReference type="PANTHER" id="PTHR16027">
    <property type="entry name" value="DILUTE DOMAIN-CONTAINING PROTEIN YPR089W"/>
    <property type="match status" value="1"/>
</dbReference>
<dbReference type="Pfam" id="PF01843">
    <property type="entry name" value="DIL"/>
    <property type="match status" value="1"/>
</dbReference>
<dbReference type="PANTHER" id="PTHR16027:SF11">
    <property type="entry name" value="DILUTE DOMAIN-CONTAINING PROTEIN"/>
    <property type="match status" value="1"/>
</dbReference>
<dbReference type="SMART" id="SM01132">
    <property type="entry name" value="DIL"/>
    <property type="match status" value="1"/>
</dbReference>
<keyword evidence="1" id="KW-0175">Coiled coil</keyword>
<evidence type="ECO:0000313" key="4">
    <source>
        <dbReference type="Proteomes" id="UP000467841"/>
    </source>
</evidence>
<evidence type="ECO:0000259" key="2">
    <source>
        <dbReference type="PROSITE" id="PS51126"/>
    </source>
</evidence>
<gene>
    <name evidence="3" type="ORF">MERR_LOCUS46269</name>
</gene>